<accession>A0A1G9XCZ6</accession>
<sequence>MDIKTFGELIDWTRQLHQHLADCLAHCANEHEEERARMLLNYLASHEAEMQRVVAGFEEQADKKALKTYVYDYLEHQPIQTHRTCDAPYATLSFDDICREVFDLHEQTISLYRSLDGKAEIPEAKELVEALLALEEHEAMRLARQTGRMSDV</sequence>
<evidence type="ECO:0008006" key="3">
    <source>
        <dbReference type="Google" id="ProtNLM"/>
    </source>
</evidence>
<evidence type="ECO:0000313" key="2">
    <source>
        <dbReference type="Proteomes" id="UP000199677"/>
    </source>
</evidence>
<organism evidence="1 2">
    <name type="scientific">Vreelandella arcis</name>
    <dbReference type="NCBI Taxonomy" id="416873"/>
    <lineage>
        <taxon>Bacteria</taxon>
        <taxon>Pseudomonadati</taxon>
        <taxon>Pseudomonadota</taxon>
        <taxon>Gammaproteobacteria</taxon>
        <taxon>Oceanospirillales</taxon>
        <taxon>Halomonadaceae</taxon>
        <taxon>Vreelandella</taxon>
    </lineage>
</organism>
<reference evidence="2" key="1">
    <citation type="submission" date="2016-10" db="EMBL/GenBank/DDBJ databases">
        <authorList>
            <person name="Varghese N."/>
            <person name="Submissions S."/>
        </authorList>
    </citation>
    <scope>NUCLEOTIDE SEQUENCE [LARGE SCALE GENOMIC DNA]</scope>
    <source>
        <strain evidence="2">CGMCC 1.6494</strain>
    </source>
</reference>
<dbReference type="RefSeq" id="WP_089701633.1">
    <property type="nucleotide sequence ID" value="NZ_FNII01000001.1"/>
</dbReference>
<dbReference type="EMBL" id="FNII01000001">
    <property type="protein sequence ID" value="SDM94598.1"/>
    <property type="molecule type" value="Genomic_DNA"/>
</dbReference>
<dbReference type="Proteomes" id="UP000199677">
    <property type="component" value="Unassembled WGS sequence"/>
</dbReference>
<dbReference type="STRING" id="416873.SAMN04487951_101225"/>
<gene>
    <name evidence="1" type="ORF">SAMN04487951_101225</name>
</gene>
<dbReference type="AlphaFoldDB" id="A0A1G9XCZ6"/>
<protein>
    <recommendedName>
        <fullName evidence="3">ATPase</fullName>
    </recommendedName>
</protein>
<proteinExistence type="predicted"/>
<keyword evidence="2" id="KW-1185">Reference proteome</keyword>
<dbReference type="OrthoDB" id="278693at2"/>
<evidence type="ECO:0000313" key="1">
    <source>
        <dbReference type="EMBL" id="SDM94598.1"/>
    </source>
</evidence>
<name>A0A1G9XCZ6_9GAMM</name>